<dbReference type="Pfam" id="PF13720">
    <property type="entry name" value="Acetyltransf_11"/>
    <property type="match status" value="1"/>
</dbReference>
<accession>A0A3S3RWE4</accession>
<dbReference type="InterPro" id="IPR001451">
    <property type="entry name" value="Hexapep"/>
</dbReference>
<dbReference type="GO" id="GO:0008780">
    <property type="term" value="F:acyl-[acyl-carrier-protein]-UDP-N-acetylglucosamine O-acyltransferase activity"/>
    <property type="evidence" value="ECO:0007669"/>
    <property type="project" value="UniProtKB-UniRule"/>
</dbReference>
<evidence type="ECO:0000256" key="8">
    <source>
        <dbReference type="HAMAP-Rule" id="MF_00387"/>
    </source>
</evidence>
<proteinExistence type="inferred from homology"/>
<evidence type="ECO:0000256" key="4">
    <source>
        <dbReference type="ARBA" id="ARBA00022679"/>
    </source>
</evidence>
<evidence type="ECO:0000256" key="3">
    <source>
        <dbReference type="ARBA" id="ARBA00022556"/>
    </source>
</evidence>
<feature type="domain" description="UDP N-acetylglucosamine O-acyltransferase C-terminal" evidence="9">
    <location>
        <begin position="175"/>
        <end position="260"/>
    </location>
</feature>
<evidence type="ECO:0000259" key="9">
    <source>
        <dbReference type="Pfam" id="PF13720"/>
    </source>
</evidence>
<comment type="similarity">
    <text evidence="8">Belongs to the transferase hexapeptide repeat family. LpxA subfamily.</text>
</comment>
<sequence length="266" mass="28639">MTIHATAVVDPQAEVHETVSVGAYSVIGPNVSIGPNTVIEAHAVISGYTSIGADNYIGSFSSLGTPPQDSHYQDEPTELIIGDGNRIREYVSIHRGTASGGGKTVIGNNNMLMAYCHVAHDCVLHDHVIMSNVATLGGHVEVGSYANLGGLVAVHQFCRIGAYTYVGGMSGISLDVPPYVILTGTRNRMRIAGVNKIGMRRNGMAREAINEVDQAFRIIFRSSPQVLVKEALAQATQEFPDSKEVRVLVDFFRESKRGVVKRTEDS</sequence>
<evidence type="ECO:0000256" key="7">
    <source>
        <dbReference type="ARBA" id="ARBA00023315"/>
    </source>
</evidence>
<keyword evidence="11" id="KW-1185">Reference proteome</keyword>
<evidence type="ECO:0000256" key="6">
    <source>
        <dbReference type="ARBA" id="ARBA00023098"/>
    </source>
</evidence>
<reference evidence="10 11" key="1">
    <citation type="submission" date="2017-01" db="EMBL/GenBank/DDBJ databases">
        <title>The cable genome- insights into the physiology and evolution of filamentous bacteria capable of sulfide oxidation via long distance electron transfer.</title>
        <authorList>
            <person name="Schreiber L."/>
            <person name="Bjerg J.T."/>
            <person name="Boggild A."/>
            <person name="Van De Vossenberg J."/>
            <person name="Meysman F."/>
            <person name="Nielsen L.P."/>
            <person name="Schramm A."/>
            <person name="Kjeldsen K.U."/>
        </authorList>
    </citation>
    <scope>NUCLEOTIDE SEQUENCE [LARGE SCALE GENOMIC DNA]</scope>
    <source>
        <strain evidence="10">A1</strain>
    </source>
</reference>
<dbReference type="InterPro" id="IPR018357">
    <property type="entry name" value="Hexapep_transf_CS"/>
</dbReference>
<evidence type="ECO:0000313" key="10">
    <source>
        <dbReference type="EMBL" id="RWX49688.1"/>
    </source>
</evidence>
<dbReference type="GO" id="GO:0016020">
    <property type="term" value="C:membrane"/>
    <property type="evidence" value="ECO:0007669"/>
    <property type="project" value="GOC"/>
</dbReference>
<comment type="subcellular location">
    <subcellularLocation>
        <location evidence="8">Cytoplasm</location>
    </subcellularLocation>
</comment>
<comment type="caution">
    <text evidence="10">The sequence shown here is derived from an EMBL/GenBank/DDBJ whole genome shotgun (WGS) entry which is preliminary data.</text>
</comment>
<dbReference type="HAMAP" id="MF_00387">
    <property type="entry name" value="LpxA"/>
    <property type="match status" value="1"/>
</dbReference>
<keyword evidence="7 8" id="KW-0012">Acyltransferase</keyword>
<dbReference type="NCBIfam" id="NF003657">
    <property type="entry name" value="PRK05289.1"/>
    <property type="match status" value="1"/>
</dbReference>
<evidence type="ECO:0000256" key="5">
    <source>
        <dbReference type="ARBA" id="ARBA00022737"/>
    </source>
</evidence>
<dbReference type="PANTHER" id="PTHR43480:SF1">
    <property type="entry name" value="ACYL-[ACYL-CARRIER-PROTEIN]--UDP-N-ACETYLGLUCOSAMINE O-ACYLTRANSFERASE, MITOCHONDRIAL-RELATED"/>
    <property type="match status" value="1"/>
</dbReference>
<dbReference type="Gene3D" id="1.20.1180.10">
    <property type="entry name" value="Udp N-acetylglucosamine O-acyltransferase, C-terminal domain"/>
    <property type="match status" value="1"/>
</dbReference>
<dbReference type="GO" id="GO:0009245">
    <property type="term" value="P:lipid A biosynthetic process"/>
    <property type="evidence" value="ECO:0007669"/>
    <property type="project" value="UniProtKB-UniRule"/>
</dbReference>
<keyword evidence="2 8" id="KW-0444">Lipid biosynthesis</keyword>
<dbReference type="GO" id="GO:0005737">
    <property type="term" value="C:cytoplasm"/>
    <property type="evidence" value="ECO:0007669"/>
    <property type="project" value="UniProtKB-SubCell"/>
</dbReference>
<dbReference type="SUPFAM" id="SSF51161">
    <property type="entry name" value="Trimeric LpxA-like enzymes"/>
    <property type="match status" value="1"/>
</dbReference>
<dbReference type="InterPro" id="IPR011004">
    <property type="entry name" value="Trimer_LpxA-like_sf"/>
</dbReference>
<dbReference type="UniPathway" id="UPA00359">
    <property type="reaction ID" value="UER00477"/>
</dbReference>
<protein>
    <recommendedName>
        <fullName evidence="8">Acyl-[acyl-carrier-protein]--UDP-N-acetylglucosamine O-acyltransferase</fullName>
        <shortName evidence="8">UDP-N-acetylglucosamine acyltransferase</shortName>
        <ecNumber evidence="8">2.3.1.129</ecNumber>
    </recommendedName>
</protein>
<keyword evidence="3 8" id="KW-0441">Lipid A biosynthesis</keyword>
<keyword evidence="4 8" id="KW-0808">Transferase</keyword>
<dbReference type="PIRSF" id="PIRSF000456">
    <property type="entry name" value="UDP-GlcNAc_acltr"/>
    <property type="match status" value="1"/>
</dbReference>
<organism evidence="10 11">
    <name type="scientific">Candidatus Electrothrix communis</name>
    <dbReference type="NCBI Taxonomy" id="1859133"/>
    <lineage>
        <taxon>Bacteria</taxon>
        <taxon>Pseudomonadati</taxon>
        <taxon>Thermodesulfobacteriota</taxon>
        <taxon>Desulfobulbia</taxon>
        <taxon>Desulfobulbales</taxon>
        <taxon>Desulfobulbaceae</taxon>
        <taxon>Candidatus Electrothrix</taxon>
    </lineage>
</organism>
<keyword evidence="1 8" id="KW-0963">Cytoplasm</keyword>
<dbReference type="PANTHER" id="PTHR43480">
    <property type="entry name" value="ACYL-[ACYL-CARRIER-PROTEIN]--UDP-N-ACETYLGLUCOSAMINE O-ACYLTRANSFERASE"/>
    <property type="match status" value="1"/>
</dbReference>
<keyword evidence="6 8" id="KW-0443">Lipid metabolism</keyword>
<name>A0A3S3RWE4_9BACT</name>
<dbReference type="Proteomes" id="UP000288086">
    <property type="component" value="Unassembled WGS sequence"/>
</dbReference>
<keyword evidence="5 8" id="KW-0677">Repeat</keyword>
<evidence type="ECO:0000313" key="11">
    <source>
        <dbReference type="Proteomes" id="UP000288086"/>
    </source>
</evidence>
<comment type="function">
    <text evidence="8">Involved in the biosynthesis of lipid A, a phosphorylated glycolipid that anchors the lipopolysaccharide to the outer membrane of the cell.</text>
</comment>
<evidence type="ECO:0000256" key="2">
    <source>
        <dbReference type="ARBA" id="ARBA00022516"/>
    </source>
</evidence>
<comment type="pathway">
    <text evidence="8">Glycolipid biosynthesis; lipid IV(A) biosynthesis; lipid IV(A) from (3R)-3-hydroxytetradecanoyl-[acyl-carrier-protein] and UDP-N-acetyl-alpha-D-glucosamine: step 1/6.</text>
</comment>
<dbReference type="Pfam" id="PF00132">
    <property type="entry name" value="Hexapep"/>
    <property type="match status" value="2"/>
</dbReference>
<comment type="catalytic activity">
    <reaction evidence="8">
        <text>a (3R)-hydroxyacyl-[ACP] + UDP-N-acetyl-alpha-D-glucosamine = a UDP-3-O-[(3R)-3-hydroxyacyl]-N-acetyl-alpha-D-glucosamine + holo-[ACP]</text>
        <dbReference type="Rhea" id="RHEA:67812"/>
        <dbReference type="Rhea" id="RHEA-COMP:9685"/>
        <dbReference type="Rhea" id="RHEA-COMP:9945"/>
        <dbReference type="ChEBI" id="CHEBI:57705"/>
        <dbReference type="ChEBI" id="CHEBI:64479"/>
        <dbReference type="ChEBI" id="CHEBI:78827"/>
        <dbReference type="ChEBI" id="CHEBI:173225"/>
        <dbReference type="EC" id="2.3.1.129"/>
    </reaction>
</comment>
<dbReference type="EC" id="2.3.1.129" evidence="8"/>
<dbReference type="InterPro" id="IPR010137">
    <property type="entry name" value="Lipid_A_LpxA"/>
</dbReference>
<dbReference type="NCBIfam" id="TIGR01852">
    <property type="entry name" value="lipid_A_lpxA"/>
    <property type="match status" value="1"/>
</dbReference>
<dbReference type="CDD" id="cd03351">
    <property type="entry name" value="LbH_UDP-GlcNAc_AT"/>
    <property type="match status" value="1"/>
</dbReference>
<dbReference type="InterPro" id="IPR029098">
    <property type="entry name" value="Acetyltransf_C"/>
</dbReference>
<dbReference type="PROSITE" id="PS00101">
    <property type="entry name" value="HEXAPEP_TRANSFERASES"/>
    <property type="match status" value="1"/>
</dbReference>
<comment type="subunit">
    <text evidence="8">Homotrimer.</text>
</comment>
<dbReference type="EMBL" id="MTKP01000018">
    <property type="protein sequence ID" value="RWX49688.1"/>
    <property type="molecule type" value="Genomic_DNA"/>
</dbReference>
<gene>
    <name evidence="8" type="primary">lpxA</name>
    <name evidence="10" type="ORF">VT98_10183</name>
</gene>
<dbReference type="Gene3D" id="2.160.10.10">
    <property type="entry name" value="Hexapeptide repeat proteins"/>
    <property type="match status" value="1"/>
</dbReference>
<dbReference type="InterPro" id="IPR037157">
    <property type="entry name" value="Acetyltransf_C_sf"/>
</dbReference>
<dbReference type="AlphaFoldDB" id="A0A3S3RWE4"/>
<evidence type="ECO:0000256" key="1">
    <source>
        <dbReference type="ARBA" id="ARBA00022490"/>
    </source>
</evidence>